<dbReference type="Proteomes" id="UP000008782">
    <property type="component" value="Unassembled WGS sequence"/>
</dbReference>
<dbReference type="EMBL" id="GG697352">
    <property type="protein sequence ID" value="EFQ30952.1"/>
    <property type="molecule type" value="Genomic_DNA"/>
</dbReference>
<dbReference type="AlphaFoldDB" id="E3QJB4"/>
<proteinExistence type="predicted"/>
<dbReference type="VEuPathDB" id="FungiDB:GLRG_06096"/>
<reference evidence="2" key="1">
    <citation type="journal article" date="2012" name="Nat. Genet.">
        <title>Lifestyle transitions in plant pathogenic Colletotrichum fungi deciphered by genome and transcriptome analyses.</title>
        <authorList>
            <person name="O'Connell R.J."/>
            <person name="Thon M.R."/>
            <person name="Hacquard S."/>
            <person name="Amyotte S.G."/>
            <person name="Kleemann J."/>
            <person name="Torres M.F."/>
            <person name="Damm U."/>
            <person name="Buiate E.A."/>
            <person name="Epstein L."/>
            <person name="Alkan N."/>
            <person name="Altmueller J."/>
            <person name="Alvarado-Balderrama L."/>
            <person name="Bauser C.A."/>
            <person name="Becker C."/>
            <person name="Birren B.W."/>
            <person name="Chen Z."/>
            <person name="Choi J."/>
            <person name="Crouch J.A."/>
            <person name="Duvick J.P."/>
            <person name="Farman M.A."/>
            <person name="Gan P."/>
            <person name="Heiman D."/>
            <person name="Henrissat B."/>
            <person name="Howard R.J."/>
            <person name="Kabbage M."/>
            <person name="Koch C."/>
            <person name="Kracher B."/>
            <person name="Kubo Y."/>
            <person name="Law A.D."/>
            <person name="Lebrun M.-H."/>
            <person name="Lee Y.-H."/>
            <person name="Miyara I."/>
            <person name="Moore N."/>
            <person name="Neumann U."/>
            <person name="Nordstroem K."/>
            <person name="Panaccione D.G."/>
            <person name="Panstruga R."/>
            <person name="Place M."/>
            <person name="Proctor R.H."/>
            <person name="Prusky D."/>
            <person name="Rech G."/>
            <person name="Reinhardt R."/>
            <person name="Rollins J.A."/>
            <person name="Rounsley S."/>
            <person name="Schardl C.L."/>
            <person name="Schwartz D.C."/>
            <person name="Shenoy N."/>
            <person name="Shirasu K."/>
            <person name="Sikhakolli U.R."/>
            <person name="Stueber K."/>
            <person name="Sukno S.A."/>
            <person name="Sweigard J.A."/>
            <person name="Takano Y."/>
            <person name="Takahara H."/>
            <person name="Trail F."/>
            <person name="van der Does H.C."/>
            <person name="Voll L.M."/>
            <person name="Will I."/>
            <person name="Young S."/>
            <person name="Zeng Q."/>
            <person name="Zhang J."/>
            <person name="Zhou S."/>
            <person name="Dickman M.B."/>
            <person name="Schulze-Lefert P."/>
            <person name="Ver Loren van Themaat E."/>
            <person name="Ma L.-J."/>
            <person name="Vaillancourt L.J."/>
        </authorList>
    </citation>
    <scope>NUCLEOTIDE SEQUENCE [LARGE SCALE GENOMIC DNA]</scope>
    <source>
        <strain evidence="2">M1.001 / M2 / FGSC 10212</strain>
    </source>
</reference>
<organism evidence="2">
    <name type="scientific">Colletotrichum graminicola (strain M1.001 / M2 / FGSC 10212)</name>
    <name type="common">Maize anthracnose fungus</name>
    <name type="synonym">Glomerella graminicola</name>
    <dbReference type="NCBI Taxonomy" id="645133"/>
    <lineage>
        <taxon>Eukaryota</taxon>
        <taxon>Fungi</taxon>
        <taxon>Dikarya</taxon>
        <taxon>Ascomycota</taxon>
        <taxon>Pezizomycotina</taxon>
        <taxon>Sordariomycetes</taxon>
        <taxon>Hypocreomycetidae</taxon>
        <taxon>Glomerellales</taxon>
        <taxon>Glomerellaceae</taxon>
        <taxon>Colletotrichum</taxon>
        <taxon>Colletotrichum graminicola species complex</taxon>
    </lineage>
</organism>
<protein>
    <submittedName>
        <fullName evidence="1">Uncharacterized protein</fullName>
    </submittedName>
</protein>
<sequence length="114" mass="12790">MASKHRKGTLLVPVTEIQGEGGVFPSRDLFSYANGCFGIYWRPLLGASGSVTHSHRADDREIQHCKIEMRPIWSQSGIANSSGLRHVFTDKGFILVSLDASHKSWWLFDRFGLN</sequence>
<keyword evidence="2" id="KW-1185">Reference proteome</keyword>
<dbReference type="GeneID" id="24411461"/>
<accession>E3QJB4</accession>
<name>E3QJB4_COLGM</name>
<evidence type="ECO:0000313" key="2">
    <source>
        <dbReference type="Proteomes" id="UP000008782"/>
    </source>
</evidence>
<dbReference type="HOGENOM" id="CLU_2120906_0_0_1"/>
<evidence type="ECO:0000313" key="1">
    <source>
        <dbReference type="EMBL" id="EFQ30952.1"/>
    </source>
</evidence>
<gene>
    <name evidence="1" type="ORF">GLRG_06096</name>
</gene>
<dbReference type="RefSeq" id="XP_008094972.1">
    <property type="nucleotide sequence ID" value="XM_008096781.1"/>
</dbReference>